<keyword evidence="1" id="KW-0597">Phosphoprotein</keyword>
<feature type="domain" description="Calponin-homology (CH)" evidence="5">
    <location>
        <begin position="932"/>
        <end position="1038"/>
    </location>
</feature>
<feature type="compositionally biased region" description="Polar residues" evidence="4">
    <location>
        <begin position="592"/>
        <end position="605"/>
    </location>
</feature>
<dbReference type="SUPFAM" id="SSF47576">
    <property type="entry name" value="Calponin-homology domain, CH-domain"/>
    <property type="match status" value="1"/>
</dbReference>
<evidence type="ECO:0000256" key="4">
    <source>
        <dbReference type="SAM" id="MobiDB-lite"/>
    </source>
</evidence>
<sequence>MSGERYSTLDESSLRKLLDGTSDLDERRLIRSAIREIRRCEIEGMEAALSSKRFRGARNCEQLENKENQIRFQRLCPDQDDTLEALSGKLQSIEDVDELTALLRGASEYEERKLIRAAIRKLRAQELEASEKAICESRLDSESFQWRGSREADPEPAHSKVDLEIDNLEERQRIRAQIRELRSQQNQEGALQRAGMTSGMVLVLDPLNKEDATLPSGQHLYSEASERELASRQRLDSRASERDLLSRQHLDSRTSDRDLSSRQRLDSGASERDLSSRQRLDSGASERDLLSRQRLDSGASERDLLSRQRLDSRTSEWDLSSLQRQGSELTSASSTDSELECESRLTGGAPEQVLLGGEDKKEGEGVSQTDQHKDLVDGNAFSRGGPRKKEPVSQNSLQNGGEKRAVNGELGVRSSSRQTSVSKDPLYSRSQTSLSCAKDKAAENAGSSFNRASSVRDRVKRFTAEEPGQRAELGTNFTGQRRGSSRVCGNLQSPFSKATQRGEGSNGTDRFGKNKSGLTSQSPAEKSIPLSSKPVSGPATTGSSNGVSQTRRLQGVSADRSSPLSRDSQSERARLTSSGDENLRERSDSSDQSRTLSTAEPQTQPECPHTDPDMKTLLTIEIKDSHGANTATRVTGNTGSQRAELTLGLRATPFKIISSSNTSGALKMETEPILATEATETPPSDTDVVPNCTQGAHGKGEGHRGKLTAEELDAIEDEEVLDKMIDATTDFEERKLIRAAMRDLRKKKRDALLGGKQRSEEDLDQREKEREKERETRLQEMKQKQEEKKSQTARAGEMVVRKTEKISHSDDGSRASRTTTMEASYMKRSENSTTVVQTKSSFSSTSSSTSSKKMGSIFDREDDSSSRALERRQAERHKEIMRSQTLPKTSATQARKAMIEKLEKGSGSPANPAVSRVVKVQKTSSFGVPNANSIKQMLLDWCRAKTRGYEHVDIQNFSSSWSDGMAFCALVHNFFPESFDYMALNPQNRRKNFEVAFTNAETLADCPQLLDVEDMVRMREPDWKCVYTYIQEFYRGLVQKGLVKTKNS</sequence>
<feature type="compositionally biased region" description="Polar residues" evidence="4">
    <location>
        <begin position="413"/>
        <end position="435"/>
    </location>
</feature>
<dbReference type="PROSITE" id="PS50021">
    <property type="entry name" value="CH"/>
    <property type="match status" value="1"/>
</dbReference>
<dbReference type="FunFam" id="1.10.418.10:FF:000009">
    <property type="entry name" value="smoothelin isoform X2"/>
    <property type="match status" value="1"/>
</dbReference>
<name>A0AAD8CZV4_ACIOX</name>
<protein>
    <submittedName>
        <fullName evidence="6">Smoothelin-like</fullName>
    </submittedName>
</protein>
<feature type="region of interest" description="Disordered" evidence="4">
    <location>
        <begin position="221"/>
        <end position="613"/>
    </location>
</feature>
<feature type="compositionally biased region" description="Basic and acidic residues" evidence="4">
    <location>
        <begin position="224"/>
        <end position="316"/>
    </location>
</feature>
<dbReference type="Proteomes" id="UP001230051">
    <property type="component" value="Unassembled WGS sequence"/>
</dbReference>
<evidence type="ECO:0000313" key="7">
    <source>
        <dbReference type="Proteomes" id="UP001230051"/>
    </source>
</evidence>
<dbReference type="Pfam" id="PF12510">
    <property type="entry name" value="Smoothelin"/>
    <property type="match status" value="3"/>
</dbReference>
<feature type="compositionally biased region" description="Basic and acidic residues" evidence="4">
    <location>
        <begin position="799"/>
        <end position="814"/>
    </location>
</feature>
<dbReference type="Pfam" id="PF00307">
    <property type="entry name" value="CH"/>
    <property type="match status" value="1"/>
</dbReference>
<feature type="compositionally biased region" description="Low complexity" evidence="4">
    <location>
        <begin position="832"/>
        <end position="853"/>
    </location>
</feature>
<gene>
    <name evidence="6" type="primary">SMTN</name>
    <name evidence="6" type="ORF">AOXY_G21427</name>
</gene>
<dbReference type="CDD" id="cd21259">
    <property type="entry name" value="CH_SMTNB"/>
    <property type="match status" value="1"/>
</dbReference>
<evidence type="ECO:0000256" key="2">
    <source>
        <dbReference type="ARBA" id="ARBA00023054"/>
    </source>
</evidence>
<feature type="region of interest" description="Disordered" evidence="4">
    <location>
        <begin position="145"/>
        <end position="164"/>
    </location>
</feature>
<keyword evidence="7" id="KW-1185">Reference proteome</keyword>
<dbReference type="SMART" id="SM00033">
    <property type="entry name" value="CH"/>
    <property type="match status" value="1"/>
</dbReference>
<comment type="similarity">
    <text evidence="3">Belongs to the smoothelin family.</text>
</comment>
<feature type="compositionally biased region" description="Polar residues" evidence="4">
    <location>
        <begin position="882"/>
        <end position="892"/>
    </location>
</feature>
<feature type="compositionally biased region" description="Polar residues" evidence="4">
    <location>
        <begin position="490"/>
        <end position="508"/>
    </location>
</feature>
<dbReference type="InterPro" id="IPR001715">
    <property type="entry name" value="CH_dom"/>
</dbReference>
<feature type="compositionally biased region" description="Basic and acidic residues" evidence="4">
    <location>
        <begin position="357"/>
        <end position="376"/>
    </location>
</feature>
<feature type="compositionally biased region" description="Basic and acidic residues" evidence="4">
    <location>
        <begin position="581"/>
        <end position="591"/>
    </location>
</feature>
<keyword evidence="2" id="KW-0175">Coiled coil</keyword>
<proteinExistence type="inferred from homology"/>
<dbReference type="PANTHER" id="PTHR23167">
    <property type="entry name" value="CALPONIN HOMOLOGY DOMAIN-CONTAINING PROTEIN DDB_G0272472-RELATED"/>
    <property type="match status" value="1"/>
</dbReference>
<organism evidence="6 7">
    <name type="scientific">Acipenser oxyrinchus oxyrinchus</name>
    <dbReference type="NCBI Taxonomy" id="40147"/>
    <lineage>
        <taxon>Eukaryota</taxon>
        <taxon>Metazoa</taxon>
        <taxon>Chordata</taxon>
        <taxon>Craniata</taxon>
        <taxon>Vertebrata</taxon>
        <taxon>Euteleostomi</taxon>
        <taxon>Actinopterygii</taxon>
        <taxon>Chondrostei</taxon>
        <taxon>Acipenseriformes</taxon>
        <taxon>Acipenseridae</taxon>
        <taxon>Acipenser</taxon>
    </lineage>
</organism>
<feature type="compositionally biased region" description="Basic and acidic residues" evidence="4">
    <location>
        <begin position="863"/>
        <end position="881"/>
    </location>
</feature>
<feature type="region of interest" description="Disordered" evidence="4">
    <location>
        <begin position="749"/>
        <end position="892"/>
    </location>
</feature>
<dbReference type="InterPro" id="IPR022189">
    <property type="entry name" value="SMTN"/>
</dbReference>
<dbReference type="InterPro" id="IPR036872">
    <property type="entry name" value="CH_dom_sf"/>
</dbReference>
<feature type="compositionally biased region" description="Polar residues" evidence="4">
    <location>
        <begin position="317"/>
        <end position="336"/>
    </location>
</feature>
<feature type="compositionally biased region" description="Basic and acidic residues" evidence="4">
    <location>
        <begin position="454"/>
        <end position="469"/>
    </location>
</feature>
<dbReference type="InterPro" id="IPR050540">
    <property type="entry name" value="F-actin_Monoox_Mical"/>
</dbReference>
<evidence type="ECO:0000313" key="6">
    <source>
        <dbReference type="EMBL" id="KAK1159950.1"/>
    </source>
</evidence>
<dbReference type="EMBL" id="JAGXEW010000021">
    <property type="protein sequence ID" value="KAK1159950.1"/>
    <property type="molecule type" value="Genomic_DNA"/>
</dbReference>
<evidence type="ECO:0000259" key="5">
    <source>
        <dbReference type="PROSITE" id="PS50021"/>
    </source>
</evidence>
<comment type="caution">
    <text evidence="6">The sequence shown here is derived from an EMBL/GenBank/DDBJ whole genome shotgun (WGS) entry which is preliminary data.</text>
</comment>
<accession>A0AAD8CZV4</accession>
<feature type="compositionally biased region" description="Basic and acidic residues" evidence="4">
    <location>
        <begin position="757"/>
        <end position="790"/>
    </location>
</feature>
<evidence type="ECO:0000256" key="1">
    <source>
        <dbReference type="ARBA" id="ARBA00022553"/>
    </source>
</evidence>
<dbReference type="AlphaFoldDB" id="A0AAD8CZV4"/>
<dbReference type="PANTHER" id="PTHR23167:SF52">
    <property type="entry name" value="SMOOTHELIN"/>
    <property type="match status" value="1"/>
</dbReference>
<reference evidence="6" key="1">
    <citation type="submission" date="2022-02" db="EMBL/GenBank/DDBJ databases">
        <title>Atlantic sturgeon de novo genome assembly.</title>
        <authorList>
            <person name="Stock M."/>
            <person name="Klopp C."/>
            <person name="Guiguen Y."/>
            <person name="Cabau C."/>
            <person name="Parinello H."/>
            <person name="Santidrian Yebra-Pimentel E."/>
            <person name="Kuhl H."/>
            <person name="Dirks R.P."/>
            <person name="Guessner J."/>
            <person name="Wuertz S."/>
            <person name="Du K."/>
            <person name="Schartl M."/>
        </authorList>
    </citation>
    <scope>NUCLEOTIDE SEQUENCE</scope>
    <source>
        <strain evidence="6">STURGEONOMICS-FGT-2020</strain>
        <tissue evidence="6">Whole blood</tissue>
    </source>
</reference>
<feature type="compositionally biased region" description="Polar residues" evidence="4">
    <location>
        <begin position="516"/>
        <end position="552"/>
    </location>
</feature>
<evidence type="ECO:0000256" key="3">
    <source>
        <dbReference type="ARBA" id="ARBA00061655"/>
    </source>
</evidence>
<dbReference type="Gene3D" id="1.10.418.10">
    <property type="entry name" value="Calponin-like domain"/>
    <property type="match status" value="1"/>
</dbReference>
<feature type="compositionally biased region" description="Basic and acidic residues" evidence="4">
    <location>
        <begin position="148"/>
        <end position="164"/>
    </location>
</feature>